<keyword evidence="2" id="KW-1185">Reference proteome</keyword>
<dbReference type="Proteomes" id="UP000316313">
    <property type="component" value="Chromosome"/>
</dbReference>
<evidence type="ECO:0000313" key="1">
    <source>
        <dbReference type="EMBL" id="QDH17929.1"/>
    </source>
</evidence>
<sequence>MRRLLMIVPAFLLMLVVVRSGLLDISYDKLTFSSLKWFDNTSLVEHLRLVVVNDGLTDLPKNCLVFAIDGTTSENTPNIDVLGRHGADCPGDKRYAEKLFSIKVNRSERTIQTDAGSPGSFRFIQP</sequence>
<dbReference type="EMBL" id="CP038141">
    <property type="protein sequence ID" value="QDH17929.1"/>
    <property type="molecule type" value="Genomic_DNA"/>
</dbReference>
<reference evidence="1 2" key="1">
    <citation type="submission" date="2019-03" db="EMBL/GenBank/DDBJ databases">
        <title>The complete genome sequence of Swingsia samuiensis NBRC107927(T).</title>
        <authorList>
            <person name="Chua K.-O."/>
            <person name="Chan K.-G."/>
            <person name="See-Too W.-S."/>
        </authorList>
    </citation>
    <scope>NUCLEOTIDE SEQUENCE [LARGE SCALE GENOMIC DNA]</scope>
    <source>
        <strain evidence="1 2">AH83</strain>
    </source>
</reference>
<dbReference type="AlphaFoldDB" id="A0A4Y6UJY6"/>
<name>A0A4Y6UJY6_9PROT</name>
<evidence type="ECO:0000313" key="2">
    <source>
        <dbReference type="Proteomes" id="UP000316313"/>
    </source>
</evidence>
<organism evidence="1 2">
    <name type="scientific">Swingsia samuiensis</name>
    <dbReference type="NCBI Taxonomy" id="1293412"/>
    <lineage>
        <taxon>Bacteria</taxon>
        <taxon>Pseudomonadati</taxon>
        <taxon>Pseudomonadota</taxon>
        <taxon>Alphaproteobacteria</taxon>
        <taxon>Acetobacterales</taxon>
        <taxon>Acetobacteraceae</taxon>
        <taxon>Swingsia</taxon>
    </lineage>
</organism>
<proteinExistence type="predicted"/>
<dbReference type="KEGG" id="ssam:E3D00_00755"/>
<gene>
    <name evidence="1" type="ORF">E3D00_00755</name>
</gene>
<dbReference type="OrthoDB" id="7221423at2"/>
<protein>
    <submittedName>
        <fullName evidence="1">Uncharacterized protein</fullName>
    </submittedName>
</protein>
<accession>A0A4Y6UJY6</accession>